<dbReference type="EC" id="4.99.1.12" evidence="2"/>
<evidence type="ECO:0000313" key="4">
    <source>
        <dbReference type="Proteomes" id="UP000276437"/>
    </source>
</evidence>
<dbReference type="GO" id="GO:0016829">
    <property type="term" value="F:lyase activity"/>
    <property type="evidence" value="ECO:0007669"/>
    <property type="project" value="UniProtKB-UniRule"/>
</dbReference>
<protein>
    <recommendedName>
        <fullName evidence="2">Pyridinium-3,5-bisthiocarboxylic acid mononucleotide nickel insertion protein</fullName>
        <shortName evidence="2">P2TMN nickel insertion protein</shortName>
        <ecNumber evidence="2">4.99.1.12</ecNumber>
    </recommendedName>
    <alternativeName>
        <fullName evidence="2">Nickel-pincer cofactor biosynthesis protein LarC</fullName>
    </alternativeName>
</protein>
<name>A0A348AQF7_9FIRM</name>
<dbReference type="HAMAP" id="MF_01074">
    <property type="entry name" value="LarC"/>
    <property type="match status" value="1"/>
</dbReference>
<accession>A0A348AQF7</accession>
<keyword evidence="4" id="KW-1185">Reference proteome</keyword>
<dbReference type="OrthoDB" id="9765625at2"/>
<comment type="catalytic activity">
    <reaction evidence="2">
        <text>Ni(II)-pyridinium-3,5-bisthiocarboxylate mononucleotide = pyridinium-3,5-bisthiocarboxylate mononucleotide + Ni(2+)</text>
        <dbReference type="Rhea" id="RHEA:54784"/>
        <dbReference type="ChEBI" id="CHEBI:49786"/>
        <dbReference type="ChEBI" id="CHEBI:137372"/>
        <dbReference type="ChEBI" id="CHEBI:137373"/>
        <dbReference type="EC" id="4.99.1.12"/>
    </reaction>
</comment>
<dbReference type="Gene3D" id="3.30.70.1380">
    <property type="entry name" value="Transcriptional regulatory protein pf0864 domain like"/>
    <property type="match status" value="1"/>
</dbReference>
<dbReference type="Proteomes" id="UP000276437">
    <property type="component" value="Chromosome"/>
</dbReference>
<gene>
    <name evidence="2" type="primary">larC</name>
    <name evidence="3" type="ORF">MAMMFC1_04017</name>
</gene>
<dbReference type="Gene3D" id="3.10.20.300">
    <property type="entry name" value="mk0293 like domain"/>
    <property type="match status" value="1"/>
</dbReference>
<comment type="function">
    <text evidence="2">Involved in the biosynthesis of a nickel-pincer cofactor ((SCS)Ni(II) pincer complex). Binds Ni(2+), and functions in nickel delivery to pyridinium-3,5-bisthiocarboxylic acid mononucleotide (P2TMN), to form the mature cofactor. Is thus probably required for the activation of nickel-pincer cofactor-dependent enzymes.</text>
</comment>
<dbReference type="RefSeq" id="WP_126310152.1">
    <property type="nucleotide sequence ID" value="NZ_AP018449.1"/>
</dbReference>
<evidence type="ECO:0000256" key="1">
    <source>
        <dbReference type="ARBA" id="ARBA00022596"/>
    </source>
</evidence>
<dbReference type="InterPro" id="IPR002822">
    <property type="entry name" value="Ni_insertion"/>
</dbReference>
<dbReference type="NCBIfam" id="TIGR00299">
    <property type="entry name" value="nickel pincer cofactor biosynthesis protein LarC"/>
    <property type="match status" value="1"/>
</dbReference>
<dbReference type="EMBL" id="AP018449">
    <property type="protein sequence ID" value="BBB93305.1"/>
    <property type="molecule type" value="Genomic_DNA"/>
</dbReference>
<sequence>MNANGTAIKTKAAFCDCFAGISGNMMLGALIDIGLPEEKLKKELAKLPVHGYEIKTARVDKCGISAVHVDVIVGQDQQHRHLSDILDIIENSTLSDAVKEKSTSVFRRLAEAEAKVHGVALQEVHFHEVGAVDAIIDVVGTIWGLEYMGIEALYTSKLHVGSGFTECCHGTIPVPAPATVELLIGIPYYQGDIKKELVTPTGAAIVASLGQGFGSMPEAFVSKKVGYGAGTWNLPIPNILRLYIGEIVGIDPNLEQYNKDEQAASGSVTVIEANIDDLNPQVYPFVLDKLLAAGALDAWITPIIMKKGRPAVKLSALVEGTNKTKAAEIILTETSSIGVRFYEAGRLVADREFLPVITPWGQVRVKISSYQGKIINVAPEYEDCRKLATERGVPLKVVQHIALKEAMPFVR</sequence>
<comment type="similarity">
    <text evidence="2">Belongs to the LarC family.</text>
</comment>
<keyword evidence="1 2" id="KW-0533">Nickel</keyword>
<keyword evidence="2" id="KW-0456">Lyase</keyword>
<dbReference type="KEGG" id="mana:MAMMFC1_04017"/>
<evidence type="ECO:0000313" key="3">
    <source>
        <dbReference type="EMBL" id="BBB93305.1"/>
    </source>
</evidence>
<dbReference type="Pfam" id="PF01969">
    <property type="entry name" value="Ni_insertion"/>
    <property type="match status" value="1"/>
</dbReference>
<organism evidence="3 4">
    <name type="scientific">Methylomusa anaerophila</name>
    <dbReference type="NCBI Taxonomy" id="1930071"/>
    <lineage>
        <taxon>Bacteria</taxon>
        <taxon>Bacillati</taxon>
        <taxon>Bacillota</taxon>
        <taxon>Negativicutes</taxon>
        <taxon>Selenomonadales</taxon>
        <taxon>Sporomusaceae</taxon>
        <taxon>Methylomusa</taxon>
    </lineage>
</organism>
<dbReference type="PANTHER" id="PTHR36566:SF1">
    <property type="entry name" value="PYRIDINIUM-3,5-BISTHIOCARBOXYLIC ACID MONONUCLEOTIDE NICKEL INSERTION PROTEIN"/>
    <property type="match status" value="1"/>
</dbReference>
<dbReference type="PANTHER" id="PTHR36566">
    <property type="entry name" value="NICKEL INSERTION PROTEIN-RELATED"/>
    <property type="match status" value="1"/>
</dbReference>
<evidence type="ECO:0000256" key="2">
    <source>
        <dbReference type="HAMAP-Rule" id="MF_01074"/>
    </source>
</evidence>
<dbReference type="GO" id="GO:0051604">
    <property type="term" value="P:protein maturation"/>
    <property type="evidence" value="ECO:0007669"/>
    <property type="project" value="UniProtKB-UniRule"/>
</dbReference>
<proteinExistence type="inferred from homology"/>
<dbReference type="GO" id="GO:0016151">
    <property type="term" value="F:nickel cation binding"/>
    <property type="evidence" value="ECO:0007669"/>
    <property type="project" value="UniProtKB-UniRule"/>
</dbReference>
<dbReference type="AlphaFoldDB" id="A0A348AQF7"/>
<reference evidence="3 4" key="1">
    <citation type="journal article" date="2018" name="Int. J. Syst. Evol. Microbiol.">
        <title>Methylomusa anaerophila gen. nov., sp. nov., an anaerobic methanol-utilizing bacterium isolated from a microbial fuel cell.</title>
        <authorList>
            <person name="Amano N."/>
            <person name="Yamamuro A."/>
            <person name="Miyahara M."/>
            <person name="Kouzuma A."/>
            <person name="Abe T."/>
            <person name="Watanabe K."/>
        </authorList>
    </citation>
    <scope>NUCLEOTIDE SEQUENCE [LARGE SCALE GENOMIC DNA]</scope>
    <source>
        <strain evidence="3 4">MMFC1</strain>
    </source>
</reference>